<feature type="compositionally biased region" description="Basic residues" evidence="1">
    <location>
        <begin position="1"/>
        <end position="10"/>
    </location>
</feature>
<reference evidence="3 4" key="1">
    <citation type="submission" date="2020-04" db="EMBL/GenBank/DDBJ databases">
        <title>Draft Genome Sequence of Streptomyces morookaense DSM 40503, an 8-azaguanine-producing strain.</title>
        <authorList>
            <person name="Qi J."/>
            <person name="Gao J.-M."/>
        </authorList>
    </citation>
    <scope>NUCLEOTIDE SEQUENCE [LARGE SCALE GENOMIC DNA]</scope>
    <source>
        <strain evidence="3 4">DSM 40503</strain>
    </source>
</reference>
<comment type="caution">
    <text evidence="3">The sequence shown here is derived from an EMBL/GenBank/DDBJ whole genome shotgun (WGS) entry which is preliminary data.</text>
</comment>
<evidence type="ECO:0000313" key="3">
    <source>
        <dbReference type="EMBL" id="NVK77163.1"/>
    </source>
</evidence>
<keyword evidence="2" id="KW-0472">Membrane</keyword>
<sequence length="246" mass="26299">MPDRRRHAAHRPPLPATQAFRMPQPSADRDDNPFAPPPEGQADRPWQPRRQSSGASGEDDSSSASPGDGSGEQPPAWGSQWSSRQPGRHDGGFGGGPGGGPQGQLPGGNGGLRWDPTDPAQRRARYALLAGMWGFFFALFSIPQVALLLGALSVYWAVSSLRAKPKPRDPDTPPPPPGGFRPQTTAAVSGLVTGGLALAIVATTFAFQLAYRDYYTCVDDALTQTSRQACETHLPKQLRPLLEVQE</sequence>
<accession>A0A7Y7E5Q1</accession>
<organism evidence="3 4">
    <name type="scientific">Streptomyces morookaense</name>
    <name type="common">Streptoverticillium morookaense</name>
    <dbReference type="NCBI Taxonomy" id="1970"/>
    <lineage>
        <taxon>Bacteria</taxon>
        <taxon>Bacillati</taxon>
        <taxon>Actinomycetota</taxon>
        <taxon>Actinomycetes</taxon>
        <taxon>Kitasatosporales</taxon>
        <taxon>Streptomycetaceae</taxon>
        <taxon>Streptomyces</taxon>
    </lineage>
</organism>
<proteinExistence type="predicted"/>
<evidence type="ECO:0000256" key="2">
    <source>
        <dbReference type="SAM" id="Phobius"/>
    </source>
</evidence>
<keyword evidence="4" id="KW-1185">Reference proteome</keyword>
<dbReference type="AlphaFoldDB" id="A0A7Y7E5Q1"/>
<feature type="region of interest" description="Disordered" evidence="1">
    <location>
        <begin position="1"/>
        <end position="118"/>
    </location>
</feature>
<name>A0A7Y7E5Q1_STRMO</name>
<keyword evidence="2" id="KW-1133">Transmembrane helix</keyword>
<evidence type="ECO:0008006" key="5">
    <source>
        <dbReference type="Google" id="ProtNLM"/>
    </source>
</evidence>
<feature type="transmembrane region" description="Helical" evidence="2">
    <location>
        <begin position="132"/>
        <end position="158"/>
    </location>
</feature>
<dbReference type="EMBL" id="JABBXF010000010">
    <property type="protein sequence ID" value="NVK77163.1"/>
    <property type="molecule type" value="Genomic_DNA"/>
</dbReference>
<keyword evidence="2" id="KW-0812">Transmembrane</keyword>
<gene>
    <name evidence="3" type="ORF">HG542_05755</name>
</gene>
<protein>
    <recommendedName>
        <fullName evidence="5">Integral membrane protein</fullName>
    </recommendedName>
</protein>
<feature type="region of interest" description="Disordered" evidence="1">
    <location>
        <begin position="163"/>
        <end position="182"/>
    </location>
</feature>
<evidence type="ECO:0000313" key="4">
    <source>
        <dbReference type="Proteomes" id="UP000587462"/>
    </source>
</evidence>
<evidence type="ECO:0000256" key="1">
    <source>
        <dbReference type="SAM" id="MobiDB-lite"/>
    </source>
</evidence>
<feature type="compositionally biased region" description="Gly residues" evidence="1">
    <location>
        <begin position="92"/>
        <end position="111"/>
    </location>
</feature>
<feature type="transmembrane region" description="Helical" evidence="2">
    <location>
        <begin position="186"/>
        <end position="207"/>
    </location>
</feature>
<feature type="compositionally biased region" description="Low complexity" evidence="1">
    <location>
        <begin position="52"/>
        <end position="67"/>
    </location>
</feature>
<dbReference type="Proteomes" id="UP000587462">
    <property type="component" value="Unassembled WGS sequence"/>
</dbReference>